<evidence type="ECO:0000256" key="5">
    <source>
        <dbReference type="ARBA" id="ARBA00022475"/>
    </source>
</evidence>
<feature type="signal peptide" evidence="17">
    <location>
        <begin position="1"/>
        <end position="18"/>
    </location>
</feature>
<sequence length="321" mass="34684">MLKKTLAAVALAAAQVRAADPAVNVYFGQLGGDRLATYCDKPGFEYITLSFVITSPENDPSGLNYAGTNFGAHCAGGYYTNPTTGVSSKLLKNCDLIAADIPVCQAKGKKVLLSIGGDMSIAGVDYTVTGVQKGREFADFMWGAFGPYKSSWTGPRPFDSKVASAPKVSVDGFDLDIEHKFNDEGQAGYVAFVERMRQRYQTVPSRDFLITAAPECPLDNTYFKMKTIIKDAKFDALFIQFYNNYCKASDPVNFNYDAWVRHIQGTASKDAKLYIGLPGSPSGGDGYLEPAAAAALLKKYKGTPSFGGAMFWDAQLASNKT</sequence>
<organism evidence="19 20">
    <name type="scientific">Apodospora peruviana</name>
    <dbReference type="NCBI Taxonomy" id="516989"/>
    <lineage>
        <taxon>Eukaryota</taxon>
        <taxon>Fungi</taxon>
        <taxon>Dikarya</taxon>
        <taxon>Ascomycota</taxon>
        <taxon>Pezizomycotina</taxon>
        <taxon>Sordariomycetes</taxon>
        <taxon>Sordariomycetidae</taxon>
        <taxon>Sordariales</taxon>
        <taxon>Lasiosphaeriaceae</taxon>
        <taxon>Apodospora</taxon>
    </lineage>
</organism>
<keyword evidence="17" id="KW-0732">Signal</keyword>
<dbReference type="EMBL" id="JAUEDM010000001">
    <property type="protein sequence ID" value="KAK3330957.1"/>
    <property type="molecule type" value="Genomic_DNA"/>
</dbReference>
<evidence type="ECO:0000256" key="8">
    <source>
        <dbReference type="ARBA" id="ARBA00022801"/>
    </source>
</evidence>
<evidence type="ECO:0000256" key="13">
    <source>
        <dbReference type="ARBA" id="ARBA00023295"/>
    </source>
</evidence>
<keyword evidence="5" id="KW-1003">Cell membrane</keyword>
<reference evidence="19" key="2">
    <citation type="submission" date="2023-06" db="EMBL/GenBank/DDBJ databases">
        <authorList>
            <consortium name="Lawrence Berkeley National Laboratory"/>
            <person name="Haridas S."/>
            <person name="Hensen N."/>
            <person name="Bonometti L."/>
            <person name="Westerberg I."/>
            <person name="Brannstrom I.O."/>
            <person name="Guillou S."/>
            <person name="Cros-Aarteil S."/>
            <person name="Calhoun S."/>
            <person name="Kuo A."/>
            <person name="Mondo S."/>
            <person name="Pangilinan J."/>
            <person name="Riley R."/>
            <person name="Labutti K."/>
            <person name="Andreopoulos B."/>
            <person name="Lipzen A."/>
            <person name="Chen C."/>
            <person name="Yanf M."/>
            <person name="Daum C."/>
            <person name="Ng V."/>
            <person name="Clum A."/>
            <person name="Steindorff A."/>
            <person name="Ohm R."/>
            <person name="Martin F."/>
            <person name="Silar P."/>
            <person name="Natvig D."/>
            <person name="Lalanne C."/>
            <person name="Gautier V."/>
            <person name="Ament-Velasquez S.L."/>
            <person name="Kruys A."/>
            <person name="Hutchinson M.I."/>
            <person name="Powell A.J."/>
            <person name="Barry K."/>
            <person name="Miller A.N."/>
            <person name="Grigoriev I.V."/>
            <person name="Debuchy R."/>
            <person name="Gladieux P."/>
            <person name="Thoren M.H."/>
            <person name="Johannesson H."/>
        </authorList>
    </citation>
    <scope>NUCLEOTIDE SEQUENCE</scope>
    <source>
        <strain evidence="19">CBS 118394</strain>
    </source>
</reference>
<proteinExistence type="inferred from homology"/>
<evidence type="ECO:0000256" key="10">
    <source>
        <dbReference type="ARBA" id="ARBA00023136"/>
    </source>
</evidence>
<evidence type="ECO:0000256" key="15">
    <source>
        <dbReference type="RuleBase" id="RU000489"/>
    </source>
</evidence>
<feature type="domain" description="GH18" evidence="18">
    <location>
        <begin position="21"/>
        <end position="321"/>
    </location>
</feature>
<dbReference type="EC" id="3.2.1.14" evidence="4"/>
<evidence type="ECO:0000259" key="18">
    <source>
        <dbReference type="PROSITE" id="PS51910"/>
    </source>
</evidence>
<dbReference type="GO" id="GO:0006032">
    <property type="term" value="P:chitin catabolic process"/>
    <property type="evidence" value="ECO:0007669"/>
    <property type="project" value="UniProtKB-KW"/>
</dbReference>
<dbReference type="GO" id="GO:0000272">
    <property type="term" value="P:polysaccharide catabolic process"/>
    <property type="evidence" value="ECO:0007669"/>
    <property type="project" value="UniProtKB-KW"/>
</dbReference>
<dbReference type="PANTHER" id="PTHR45708:SF47">
    <property type="entry name" value="ENDOCHITINASE A"/>
    <property type="match status" value="1"/>
</dbReference>
<accession>A0AAE0IU32</accession>
<keyword evidence="10" id="KW-0472">Membrane</keyword>
<evidence type="ECO:0000256" key="17">
    <source>
        <dbReference type="SAM" id="SignalP"/>
    </source>
</evidence>
<evidence type="ECO:0000256" key="11">
    <source>
        <dbReference type="ARBA" id="ARBA00023277"/>
    </source>
</evidence>
<evidence type="ECO:0000256" key="16">
    <source>
        <dbReference type="RuleBase" id="RU004453"/>
    </source>
</evidence>
<keyword evidence="13 15" id="KW-0326">Glycosidase</keyword>
<evidence type="ECO:0000256" key="14">
    <source>
        <dbReference type="ARBA" id="ARBA00023326"/>
    </source>
</evidence>
<dbReference type="GO" id="GO:0098552">
    <property type="term" value="C:side of membrane"/>
    <property type="evidence" value="ECO:0007669"/>
    <property type="project" value="UniProtKB-KW"/>
</dbReference>
<comment type="caution">
    <text evidence="19">The sequence shown here is derived from an EMBL/GenBank/DDBJ whole genome shotgun (WGS) entry which is preliminary data.</text>
</comment>
<dbReference type="GO" id="GO:0005576">
    <property type="term" value="C:extracellular region"/>
    <property type="evidence" value="ECO:0007669"/>
    <property type="project" value="UniProtKB-SubCell"/>
</dbReference>
<keyword evidence="8 15" id="KW-0378">Hydrolase</keyword>
<dbReference type="PROSITE" id="PS51910">
    <property type="entry name" value="GH18_2"/>
    <property type="match status" value="1"/>
</dbReference>
<dbReference type="Proteomes" id="UP001283341">
    <property type="component" value="Unassembled WGS sequence"/>
</dbReference>
<dbReference type="InterPro" id="IPR017853">
    <property type="entry name" value="GH"/>
</dbReference>
<comment type="similarity">
    <text evidence="16">Belongs to the glycosyl hydrolase 18 family.</text>
</comment>
<evidence type="ECO:0000256" key="12">
    <source>
        <dbReference type="ARBA" id="ARBA00023288"/>
    </source>
</evidence>
<dbReference type="Pfam" id="PF00704">
    <property type="entry name" value="Glyco_hydro_18"/>
    <property type="match status" value="1"/>
</dbReference>
<evidence type="ECO:0000256" key="2">
    <source>
        <dbReference type="ARBA" id="ARBA00004609"/>
    </source>
</evidence>
<evidence type="ECO:0000256" key="3">
    <source>
        <dbReference type="ARBA" id="ARBA00004613"/>
    </source>
</evidence>
<keyword evidence="7" id="KW-0336">GPI-anchor</keyword>
<keyword evidence="11" id="KW-0119">Carbohydrate metabolism</keyword>
<keyword evidence="12" id="KW-0449">Lipoprotein</keyword>
<evidence type="ECO:0000313" key="19">
    <source>
        <dbReference type="EMBL" id="KAK3330957.1"/>
    </source>
</evidence>
<feature type="non-terminal residue" evidence="19">
    <location>
        <position position="321"/>
    </location>
</feature>
<keyword evidence="9" id="KW-0146">Chitin degradation</keyword>
<dbReference type="InterPro" id="IPR001223">
    <property type="entry name" value="Glyco_hydro18_cat"/>
</dbReference>
<name>A0AAE0IU32_9PEZI</name>
<dbReference type="GO" id="GO:0005886">
    <property type="term" value="C:plasma membrane"/>
    <property type="evidence" value="ECO:0007669"/>
    <property type="project" value="UniProtKB-SubCell"/>
</dbReference>
<evidence type="ECO:0000313" key="20">
    <source>
        <dbReference type="Proteomes" id="UP001283341"/>
    </source>
</evidence>
<comment type="catalytic activity">
    <reaction evidence="1">
        <text>Random endo-hydrolysis of N-acetyl-beta-D-glucosaminide (1-&gt;4)-beta-linkages in chitin and chitodextrins.</text>
        <dbReference type="EC" id="3.2.1.14"/>
    </reaction>
</comment>
<feature type="chain" id="PRO_5042132039" description="chitinase" evidence="17">
    <location>
        <begin position="19"/>
        <end position="321"/>
    </location>
</feature>
<dbReference type="GO" id="GO:0008843">
    <property type="term" value="F:endochitinase activity"/>
    <property type="evidence" value="ECO:0007669"/>
    <property type="project" value="UniProtKB-EC"/>
</dbReference>
<protein>
    <recommendedName>
        <fullName evidence="4">chitinase</fullName>
        <ecNumber evidence="4">3.2.1.14</ecNumber>
    </recommendedName>
</protein>
<dbReference type="InterPro" id="IPR001579">
    <property type="entry name" value="Glyco_hydro_18_chit_AS"/>
</dbReference>
<evidence type="ECO:0000256" key="6">
    <source>
        <dbReference type="ARBA" id="ARBA00022525"/>
    </source>
</evidence>
<gene>
    <name evidence="19" type="ORF">B0H66DRAFT_467237</name>
</gene>
<dbReference type="InterPro" id="IPR050542">
    <property type="entry name" value="Glycosyl_Hydrlase18_Chitinase"/>
</dbReference>
<dbReference type="Gene3D" id="3.20.20.80">
    <property type="entry name" value="Glycosidases"/>
    <property type="match status" value="1"/>
</dbReference>
<dbReference type="AlphaFoldDB" id="A0AAE0IU32"/>
<evidence type="ECO:0000256" key="9">
    <source>
        <dbReference type="ARBA" id="ARBA00023024"/>
    </source>
</evidence>
<dbReference type="PROSITE" id="PS01095">
    <property type="entry name" value="GH18_1"/>
    <property type="match status" value="1"/>
</dbReference>
<keyword evidence="14" id="KW-0624">Polysaccharide degradation</keyword>
<comment type="subcellular location">
    <subcellularLocation>
        <location evidence="2">Cell membrane</location>
        <topology evidence="2">Lipid-anchor</topology>
        <topology evidence="2">GPI-anchor</topology>
    </subcellularLocation>
    <subcellularLocation>
        <location evidence="3">Secreted</location>
    </subcellularLocation>
</comment>
<keyword evidence="20" id="KW-1185">Reference proteome</keyword>
<evidence type="ECO:0000256" key="4">
    <source>
        <dbReference type="ARBA" id="ARBA00012729"/>
    </source>
</evidence>
<evidence type="ECO:0000256" key="1">
    <source>
        <dbReference type="ARBA" id="ARBA00000822"/>
    </source>
</evidence>
<dbReference type="PANTHER" id="PTHR45708">
    <property type="entry name" value="ENDOCHITINASE"/>
    <property type="match status" value="1"/>
</dbReference>
<evidence type="ECO:0000256" key="7">
    <source>
        <dbReference type="ARBA" id="ARBA00022622"/>
    </source>
</evidence>
<keyword evidence="6" id="KW-0964">Secreted</keyword>
<reference evidence="19" key="1">
    <citation type="journal article" date="2023" name="Mol. Phylogenet. Evol.">
        <title>Genome-scale phylogeny and comparative genomics of the fungal order Sordariales.</title>
        <authorList>
            <person name="Hensen N."/>
            <person name="Bonometti L."/>
            <person name="Westerberg I."/>
            <person name="Brannstrom I.O."/>
            <person name="Guillou S."/>
            <person name="Cros-Aarteil S."/>
            <person name="Calhoun S."/>
            <person name="Haridas S."/>
            <person name="Kuo A."/>
            <person name="Mondo S."/>
            <person name="Pangilinan J."/>
            <person name="Riley R."/>
            <person name="LaButti K."/>
            <person name="Andreopoulos B."/>
            <person name="Lipzen A."/>
            <person name="Chen C."/>
            <person name="Yan M."/>
            <person name="Daum C."/>
            <person name="Ng V."/>
            <person name="Clum A."/>
            <person name="Steindorff A."/>
            <person name="Ohm R.A."/>
            <person name="Martin F."/>
            <person name="Silar P."/>
            <person name="Natvig D.O."/>
            <person name="Lalanne C."/>
            <person name="Gautier V."/>
            <person name="Ament-Velasquez S.L."/>
            <person name="Kruys A."/>
            <person name="Hutchinson M.I."/>
            <person name="Powell A.J."/>
            <person name="Barry K."/>
            <person name="Miller A.N."/>
            <person name="Grigoriev I.V."/>
            <person name="Debuchy R."/>
            <person name="Gladieux P."/>
            <person name="Hiltunen Thoren M."/>
            <person name="Johannesson H."/>
        </authorList>
    </citation>
    <scope>NUCLEOTIDE SEQUENCE</scope>
    <source>
        <strain evidence="19">CBS 118394</strain>
    </source>
</reference>
<keyword evidence="7" id="KW-0325">Glycoprotein</keyword>
<dbReference type="SUPFAM" id="SSF51445">
    <property type="entry name" value="(Trans)glycosidases"/>
    <property type="match status" value="1"/>
</dbReference>